<feature type="binding site" evidence="11">
    <location>
        <position position="114"/>
    </location>
    <ligand>
        <name>Zn(2+)</name>
        <dbReference type="ChEBI" id="CHEBI:29105"/>
    </ligand>
</feature>
<name>A0A0D0BBN3_9AGAM</name>
<comment type="cofactor">
    <cofactor evidence="11 12">
        <name>Zn(2+)</name>
        <dbReference type="ChEBI" id="CHEBI:29105"/>
    </cofactor>
    <text evidence="11 12">Binds 1 zinc ion per subunit.</text>
</comment>
<accession>A0A0D0BBN3</accession>
<evidence type="ECO:0000313" key="18">
    <source>
        <dbReference type="EMBL" id="KIK47149.1"/>
    </source>
</evidence>
<dbReference type="InterPro" id="IPR046458">
    <property type="entry name" value="PMI_typeI_hel"/>
</dbReference>
<dbReference type="Pfam" id="PF20512">
    <property type="entry name" value="PMI_typeI_hel"/>
    <property type="match status" value="1"/>
</dbReference>
<dbReference type="OrthoDB" id="6605218at2759"/>
<comment type="function">
    <text evidence="2">Involved in the synthesis of the GDP-mannose and dolichol-phosphate-mannose required for a number of critical mannosyl transfer reactions.</text>
</comment>
<dbReference type="GO" id="GO:0004476">
    <property type="term" value="F:mannose-6-phosphate isomerase activity"/>
    <property type="evidence" value="ECO:0007669"/>
    <property type="project" value="UniProtKB-EC"/>
</dbReference>
<feature type="binding site" evidence="11">
    <location>
        <position position="276"/>
    </location>
    <ligand>
        <name>Zn(2+)</name>
        <dbReference type="ChEBI" id="CHEBI:29105"/>
    </ligand>
</feature>
<reference evidence="18 19" key="1">
    <citation type="submission" date="2014-04" db="EMBL/GenBank/DDBJ databases">
        <authorList>
            <consortium name="DOE Joint Genome Institute"/>
            <person name="Kuo A."/>
            <person name="Ruytinx J."/>
            <person name="Rineau F."/>
            <person name="Colpaert J."/>
            <person name="Kohler A."/>
            <person name="Nagy L.G."/>
            <person name="Floudas D."/>
            <person name="Copeland A."/>
            <person name="Barry K.W."/>
            <person name="Cichocki N."/>
            <person name="Veneault-Fourrey C."/>
            <person name="LaButti K."/>
            <person name="Lindquist E.A."/>
            <person name="Lipzen A."/>
            <person name="Lundell T."/>
            <person name="Morin E."/>
            <person name="Murat C."/>
            <person name="Sun H."/>
            <person name="Tunlid A."/>
            <person name="Henrissat B."/>
            <person name="Grigoriev I.V."/>
            <person name="Hibbett D.S."/>
            <person name="Martin F."/>
            <person name="Nordberg H.P."/>
            <person name="Cantor M.N."/>
            <person name="Hua S.X."/>
        </authorList>
    </citation>
    <scope>NUCLEOTIDE SEQUENCE [LARGE SCALE GENOMIC DNA]</scope>
    <source>
        <strain evidence="18 19">UH-Slu-Lm8-n1</strain>
    </source>
</reference>
<dbReference type="Pfam" id="PF20511">
    <property type="entry name" value="PMI_typeI_cat"/>
    <property type="match status" value="1"/>
</dbReference>
<dbReference type="NCBIfam" id="TIGR00218">
    <property type="entry name" value="manA"/>
    <property type="match status" value="1"/>
</dbReference>
<evidence type="ECO:0000256" key="14">
    <source>
        <dbReference type="RuleBase" id="RU004248"/>
    </source>
</evidence>
<dbReference type="Gene3D" id="1.10.441.10">
    <property type="entry name" value="Phosphomannose Isomerase, domain 2"/>
    <property type="match status" value="1"/>
</dbReference>
<dbReference type="InterPro" id="IPR046456">
    <property type="entry name" value="PMI_typeI_C"/>
</dbReference>
<dbReference type="EC" id="5.3.1.8" evidence="5 12"/>
<dbReference type="PANTHER" id="PTHR10309:SF0">
    <property type="entry name" value="MANNOSE-6-PHOSPHATE ISOMERASE"/>
    <property type="match status" value="1"/>
</dbReference>
<dbReference type="InterPro" id="IPR016305">
    <property type="entry name" value="Mannose-6-P_Isomerase"/>
</dbReference>
<keyword evidence="9 12" id="KW-0413">Isomerase</keyword>
<evidence type="ECO:0000259" key="15">
    <source>
        <dbReference type="Pfam" id="PF01238"/>
    </source>
</evidence>
<evidence type="ECO:0000259" key="16">
    <source>
        <dbReference type="Pfam" id="PF20511"/>
    </source>
</evidence>
<dbReference type="GO" id="GO:0005975">
    <property type="term" value="P:carbohydrate metabolic process"/>
    <property type="evidence" value="ECO:0007669"/>
    <property type="project" value="InterPro"/>
</dbReference>
<dbReference type="InterPro" id="IPR046457">
    <property type="entry name" value="PMI_typeI_cat"/>
</dbReference>
<dbReference type="PANTHER" id="PTHR10309">
    <property type="entry name" value="MANNOSE-6-PHOSPHATE ISOMERASE"/>
    <property type="match status" value="1"/>
</dbReference>
<dbReference type="Gene3D" id="2.60.120.10">
    <property type="entry name" value="Jelly Rolls"/>
    <property type="match status" value="2"/>
</dbReference>
<evidence type="ECO:0000256" key="10">
    <source>
        <dbReference type="PIRSR" id="PIRSR001480-1"/>
    </source>
</evidence>
<feature type="domain" description="Phosphomannose isomerase type I catalytic" evidence="16">
    <location>
        <begin position="7"/>
        <end position="155"/>
    </location>
</feature>
<comment type="catalytic activity">
    <reaction evidence="1 12">
        <text>D-mannose 6-phosphate = D-fructose 6-phosphate</text>
        <dbReference type="Rhea" id="RHEA:12356"/>
        <dbReference type="ChEBI" id="CHEBI:58735"/>
        <dbReference type="ChEBI" id="CHEBI:61527"/>
        <dbReference type="EC" id="5.3.1.8"/>
    </reaction>
</comment>
<dbReference type="InterPro" id="IPR018050">
    <property type="entry name" value="Pmannose_isomerase-type1_CS"/>
</dbReference>
<feature type="binding site" evidence="11">
    <location>
        <position position="112"/>
    </location>
    <ligand>
        <name>Zn(2+)</name>
        <dbReference type="ChEBI" id="CHEBI:29105"/>
    </ligand>
</feature>
<organism evidence="18 19">
    <name type="scientific">Suillus luteus UH-Slu-Lm8-n1</name>
    <dbReference type="NCBI Taxonomy" id="930992"/>
    <lineage>
        <taxon>Eukaryota</taxon>
        <taxon>Fungi</taxon>
        <taxon>Dikarya</taxon>
        <taxon>Basidiomycota</taxon>
        <taxon>Agaricomycotina</taxon>
        <taxon>Agaricomycetes</taxon>
        <taxon>Agaricomycetidae</taxon>
        <taxon>Boletales</taxon>
        <taxon>Suillineae</taxon>
        <taxon>Suillaceae</taxon>
        <taxon>Suillus</taxon>
    </lineage>
</organism>
<dbReference type="SUPFAM" id="SSF51182">
    <property type="entry name" value="RmlC-like cupins"/>
    <property type="match status" value="1"/>
</dbReference>
<keyword evidence="19" id="KW-1185">Reference proteome</keyword>
<dbReference type="InterPro" id="IPR001250">
    <property type="entry name" value="Man6P_Isoase-1"/>
</dbReference>
<dbReference type="CDD" id="cd07011">
    <property type="entry name" value="cupin_PMI_type_I_N"/>
    <property type="match status" value="1"/>
</dbReference>
<dbReference type="STRING" id="930992.A0A0D0BBN3"/>
<feature type="active site" evidence="10">
    <location>
        <position position="295"/>
    </location>
</feature>
<dbReference type="InParanoid" id="A0A0D0BBN3"/>
<dbReference type="PROSITE" id="PS00965">
    <property type="entry name" value="PMI_I_1"/>
    <property type="match status" value="1"/>
</dbReference>
<comment type="pathway">
    <text evidence="3 14">Nucleotide-sugar biosynthesis; GDP-alpha-D-mannose biosynthesis; alpha-D-mannose 1-phosphate from D-fructose 6-phosphate: step 1/2.</text>
</comment>
<keyword evidence="7 11" id="KW-0479">Metal-binding</keyword>
<dbReference type="InterPro" id="IPR011051">
    <property type="entry name" value="RmlC_Cupin_sf"/>
</dbReference>
<dbReference type="FunCoup" id="A0A0D0BBN3">
    <property type="interactions" value="412"/>
</dbReference>
<evidence type="ECO:0000259" key="17">
    <source>
        <dbReference type="Pfam" id="PF20512"/>
    </source>
</evidence>
<dbReference type="PRINTS" id="PR00714">
    <property type="entry name" value="MAN6PISMRASE"/>
</dbReference>
<dbReference type="EMBL" id="KN835150">
    <property type="protein sequence ID" value="KIK47149.1"/>
    <property type="molecule type" value="Genomic_DNA"/>
</dbReference>
<evidence type="ECO:0000256" key="13">
    <source>
        <dbReference type="RuleBase" id="RU004189"/>
    </source>
</evidence>
<dbReference type="PROSITE" id="PS00966">
    <property type="entry name" value="PMI_I_2"/>
    <property type="match status" value="1"/>
</dbReference>
<keyword evidence="8 11" id="KW-0862">Zinc</keyword>
<dbReference type="AlphaFoldDB" id="A0A0D0BBN3"/>
<feature type="domain" description="Phosphomannose isomerase type I helical insertion" evidence="17">
    <location>
        <begin position="172"/>
        <end position="257"/>
    </location>
</feature>
<dbReference type="Proteomes" id="UP000054485">
    <property type="component" value="Unassembled WGS sequence"/>
</dbReference>
<proteinExistence type="inferred from homology"/>
<dbReference type="PIRSF" id="PIRSF001480">
    <property type="entry name" value="Mannose-6-phosphate_isomerase"/>
    <property type="match status" value="1"/>
</dbReference>
<dbReference type="HOGENOM" id="CLU_026967_0_0_1"/>
<dbReference type="GO" id="GO:0008270">
    <property type="term" value="F:zinc ion binding"/>
    <property type="evidence" value="ECO:0007669"/>
    <property type="project" value="InterPro"/>
</dbReference>
<dbReference type="InterPro" id="IPR014710">
    <property type="entry name" value="RmlC-like_jellyroll"/>
</dbReference>
<feature type="binding site" evidence="11">
    <location>
        <position position="139"/>
    </location>
    <ligand>
        <name>Zn(2+)</name>
        <dbReference type="ChEBI" id="CHEBI:29105"/>
    </ligand>
</feature>
<evidence type="ECO:0000256" key="9">
    <source>
        <dbReference type="ARBA" id="ARBA00023235"/>
    </source>
</evidence>
<evidence type="ECO:0000313" key="19">
    <source>
        <dbReference type="Proteomes" id="UP000054485"/>
    </source>
</evidence>
<evidence type="ECO:0000256" key="2">
    <source>
        <dbReference type="ARBA" id="ARBA00002564"/>
    </source>
</evidence>
<evidence type="ECO:0000256" key="12">
    <source>
        <dbReference type="RuleBase" id="RU000611"/>
    </source>
</evidence>
<dbReference type="GO" id="GO:0009298">
    <property type="term" value="P:GDP-mannose biosynthetic process"/>
    <property type="evidence" value="ECO:0007669"/>
    <property type="project" value="UniProtKB-UniPathway"/>
</dbReference>
<dbReference type="Pfam" id="PF01238">
    <property type="entry name" value="PMI_typeI_C"/>
    <property type="match status" value="1"/>
</dbReference>
<comment type="similarity">
    <text evidence="4 13">Belongs to the mannose-6-phosphate isomerase type 1 family.</text>
</comment>
<gene>
    <name evidence="18" type="ORF">CY34DRAFT_799691</name>
</gene>
<protein>
    <recommendedName>
        <fullName evidence="6 12">Mannose-6-phosphate isomerase</fullName>
        <ecNumber evidence="5 12">5.3.1.8</ecNumber>
    </recommendedName>
</protein>
<reference evidence="19" key="2">
    <citation type="submission" date="2015-01" db="EMBL/GenBank/DDBJ databases">
        <title>Evolutionary Origins and Diversification of the Mycorrhizal Mutualists.</title>
        <authorList>
            <consortium name="DOE Joint Genome Institute"/>
            <consortium name="Mycorrhizal Genomics Consortium"/>
            <person name="Kohler A."/>
            <person name="Kuo A."/>
            <person name="Nagy L.G."/>
            <person name="Floudas D."/>
            <person name="Copeland A."/>
            <person name="Barry K.W."/>
            <person name="Cichocki N."/>
            <person name="Veneault-Fourrey C."/>
            <person name="LaButti K."/>
            <person name="Lindquist E.A."/>
            <person name="Lipzen A."/>
            <person name="Lundell T."/>
            <person name="Morin E."/>
            <person name="Murat C."/>
            <person name="Riley R."/>
            <person name="Ohm R."/>
            <person name="Sun H."/>
            <person name="Tunlid A."/>
            <person name="Henrissat B."/>
            <person name="Grigoriev I.V."/>
            <person name="Hibbett D.S."/>
            <person name="Martin F."/>
        </authorList>
    </citation>
    <scope>NUCLEOTIDE SEQUENCE [LARGE SCALE GENOMIC DNA]</scope>
    <source>
        <strain evidence="19">UH-Slu-Lm8-n1</strain>
    </source>
</reference>
<evidence type="ECO:0000256" key="5">
    <source>
        <dbReference type="ARBA" id="ARBA00011956"/>
    </source>
</evidence>
<evidence type="ECO:0000256" key="7">
    <source>
        <dbReference type="ARBA" id="ARBA00022723"/>
    </source>
</evidence>
<evidence type="ECO:0000256" key="6">
    <source>
        <dbReference type="ARBA" id="ARBA00018236"/>
    </source>
</evidence>
<evidence type="ECO:0000256" key="8">
    <source>
        <dbReference type="ARBA" id="ARBA00022833"/>
    </source>
</evidence>
<feature type="domain" description="Phosphomannose isomerase type I C-terminal" evidence="15">
    <location>
        <begin position="336"/>
        <end position="378"/>
    </location>
</feature>
<evidence type="ECO:0000256" key="11">
    <source>
        <dbReference type="PIRSR" id="PIRSR001480-2"/>
    </source>
</evidence>
<evidence type="ECO:0000256" key="3">
    <source>
        <dbReference type="ARBA" id="ARBA00004666"/>
    </source>
</evidence>
<dbReference type="UniPathway" id="UPA00126">
    <property type="reaction ID" value="UER00423"/>
</dbReference>
<evidence type="ECO:0000256" key="1">
    <source>
        <dbReference type="ARBA" id="ARBA00000757"/>
    </source>
</evidence>
<sequence>MSTIEPVFRIIPTIQNYDWGKKGKDSKVAELTSGAGIRGFTLNPSVPYAELWMGTHVKSPSGVVDRKQNLAQILTENPDLIGDQVSRRFDTTNGNLPFLFKVLAIGKALSIQTHPDKKTSEKLHAEQPTVYTDPNHKPEMALALTDFKALCGFMPIARIAEYVTAVYEFNSLIDPSIVTEFLNCTDLSESEQKAALKKLFAALMTAEVSNIATQLRALIARYQRGGQKSVEEDVKDLVLTLNEQFPGDVGVFCAFMLNYVRMTPGQAIYLGAGEPHAYVEGDIMECMANSDNVIRAGLTPKPKDIPNLVSVLTYTPSDWLKHMVKPVDITPCTRKYDPPIQDFTVLLVKLQKGETETHEAIPGPSIAIATEGSGRVCWSGGDLDLQTGSVIFVGAETKIKITAGDSNLVVFRAYVTA</sequence>
<dbReference type="FunFam" id="2.60.120.10:FF:000044">
    <property type="entry name" value="Mannose-6-phosphate isomerase"/>
    <property type="match status" value="1"/>
</dbReference>
<evidence type="ECO:0000256" key="4">
    <source>
        <dbReference type="ARBA" id="ARBA00010772"/>
    </source>
</evidence>
<dbReference type="GO" id="GO:0005829">
    <property type="term" value="C:cytosol"/>
    <property type="evidence" value="ECO:0007669"/>
    <property type="project" value="TreeGrafter"/>
</dbReference>